<evidence type="ECO:0000256" key="2">
    <source>
        <dbReference type="ARBA" id="ARBA00004241"/>
    </source>
</evidence>
<protein>
    <submittedName>
        <fullName evidence="11">Prepilin-type N-terminal cleavage/methylation domain-containing protein</fullName>
    </submittedName>
</protein>
<dbReference type="Proteomes" id="UP000262195">
    <property type="component" value="Unassembled WGS sequence"/>
</dbReference>
<name>A0A3D4S5H0_9ENTE</name>
<evidence type="ECO:0000256" key="3">
    <source>
        <dbReference type="ARBA" id="ARBA00022475"/>
    </source>
</evidence>
<evidence type="ECO:0000256" key="5">
    <source>
        <dbReference type="ARBA" id="ARBA00022692"/>
    </source>
</evidence>
<reference evidence="11 12" key="1">
    <citation type="journal article" date="2018" name="Nat. Biotechnol.">
        <title>A standardized bacterial taxonomy based on genome phylogeny substantially revises the tree of life.</title>
        <authorList>
            <person name="Parks D.H."/>
            <person name="Chuvochina M."/>
            <person name="Waite D.W."/>
            <person name="Rinke C."/>
            <person name="Skarshewski A."/>
            <person name="Chaumeil P.A."/>
            <person name="Hugenholtz P."/>
        </authorList>
    </citation>
    <scope>NUCLEOTIDE SEQUENCE [LARGE SCALE GENOMIC DNA]</scope>
    <source>
        <strain evidence="11">UBA11306</strain>
    </source>
</reference>
<keyword evidence="7 10" id="KW-0472">Membrane</keyword>
<evidence type="ECO:0000256" key="7">
    <source>
        <dbReference type="ARBA" id="ARBA00023136"/>
    </source>
</evidence>
<dbReference type="InterPro" id="IPR012902">
    <property type="entry name" value="N_methyl_site"/>
</dbReference>
<gene>
    <name evidence="11" type="ORF">DIW15_05200</name>
</gene>
<accession>A0A3D4S5H0</accession>
<evidence type="ECO:0000313" key="11">
    <source>
        <dbReference type="EMBL" id="HCS94085.1"/>
    </source>
</evidence>
<evidence type="ECO:0000256" key="6">
    <source>
        <dbReference type="ARBA" id="ARBA00022989"/>
    </source>
</evidence>
<evidence type="ECO:0000256" key="8">
    <source>
        <dbReference type="ARBA" id="ARBA00023287"/>
    </source>
</evidence>
<keyword evidence="8" id="KW-0178">Competence</keyword>
<dbReference type="InterPro" id="IPR045584">
    <property type="entry name" value="Pilin-like"/>
</dbReference>
<dbReference type="InterPro" id="IPR000983">
    <property type="entry name" value="Bac_GSPG_pilin"/>
</dbReference>
<feature type="transmembrane region" description="Helical" evidence="10">
    <location>
        <begin position="21"/>
        <end position="42"/>
    </location>
</feature>
<dbReference type="GO" id="GO:0030420">
    <property type="term" value="P:establishment of competence for transformation"/>
    <property type="evidence" value="ECO:0007669"/>
    <property type="project" value="UniProtKB-KW"/>
</dbReference>
<dbReference type="GO" id="GO:0015628">
    <property type="term" value="P:protein secretion by the type II secretion system"/>
    <property type="evidence" value="ECO:0007669"/>
    <property type="project" value="InterPro"/>
</dbReference>
<keyword evidence="3" id="KW-1003">Cell membrane</keyword>
<sequence length="120" mass="13279">MTIAVKFGLILNGVRRNAKKGFTLIEMMVVMFIISLISLLVIPNIANQKANIEAKNDGALIQVTLSQKELYELDHSPNAIATLNALYTEKYITEGQYNKLIQLGVSDETVIDDGLLNLID</sequence>
<dbReference type="EMBL" id="DQHO01000034">
    <property type="protein sequence ID" value="HCS94085.1"/>
    <property type="molecule type" value="Genomic_DNA"/>
</dbReference>
<dbReference type="Pfam" id="PF07963">
    <property type="entry name" value="N_methyl"/>
    <property type="match status" value="1"/>
</dbReference>
<evidence type="ECO:0000256" key="10">
    <source>
        <dbReference type="SAM" id="Phobius"/>
    </source>
</evidence>
<keyword evidence="4" id="KW-0488">Methylation</keyword>
<dbReference type="GO" id="GO:0015627">
    <property type="term" value="C:type II protein secretion system complex"/>
    <property type="evidence" value="ECO:0007669"/>
    <property type="project" value="InterPro"/>
</dbReference>
<dbReference type="PRINTS" id="PR00813">
    <property type="entry name" value="BCTERIALGSPG"/>
</dbReference>
<comment type="caution">
    <text evidence="11">The sequence shown here is derived from an EMBL/GenBank/DDBJ whole genome shotgun (WGS) entry which is preliminary data.</text>
</comment>
<dbReference type="NCBIfam" id="NF040999">
    <property type="entry name" value="pilin_ComGC"/>
    <property type="match status" value="1"/>
</dbReference>
<keyword evidence="5 10" id="KW-0812">Transmembrane</keyword>
<comment type="subcellular location">
    <subcellularLocation>
        <location evidence="1">Cell membrane</location>
        <topology evidence="1">Single-pass membrane protein</topology>
    </subcellularLocation>
    <subcellularLocation>
        <location evidence="2">Cell surface</location>
    </subcellularLocation>
</comment>
<dbReference type="NCBIfam" id="TIGR02532">
    <property type="entry name" value="IV_pilin_GFxxxE"/>
    <property type="match status" value="1"/>
</dbReference>
<evidence type="ECO:0000256" key="4">
    <source>
        <dbReference type="ARBA" id="ARBA00022481"/>
    </source>
</evidence>
<evidence type="ECO:0000256" key="1">
    <source>
        <dbReference type="ARBA" id="ARBA00004162"/>
    </source>
</evidence>
<evidence type="ECO:0000313" key="12">
    <source>
        <dbReference type="Proteomes" id="UP000262195"/>
    </source>
</evidence>
<dbReference type="GO" id="GO:0009986">
    <property type="term" value="C:cell surface"/>
    <property type="evidence" value="ECO:0007669"/>
    <property type="project" value="UniProtKB-SubCell"/>
</dbReference>
<dbReference type="STRING" id="1121105.GCA_000421665_01804"/>
<proteinExistence type="inferred from homology"/>
<comment type="similarity">
    <text evidence="9">Belongs to the ComGC family.</text>
</comment>
<dbReference type="GO" id="GO:0005886">
    <property type="term" value="C:plasma membrane"/>
    <property type="evidence" value="ECO:0007669"/>
    <property type="project" value="UniProtKB-SubCell"/>
</dbReference>
<dbReference type="PROSITE" id="PS00409">
    <property type="entry name" value="PROKAR_NTER_METHYL"/>
    <property type="match status" value="1"/>
</dbReference>
<organism evidence="11 12">
    <name type="scientific">Bavariicoccus seileri</name>
    <dbReference type="NCBI Taxonomy" id="549685"/>
    <lineage>
        <taxon>Bacteria</taxon>
        <taxon>Bacillati</taxon>
        <taxon>Bacillota</taxon>
        <taxon>Bacilli</taxon>
        <taxon>Lactobacillales</taxon>
        <taxon>Enterococcaceae</taxon>
        <taxon>Bavariicoccus</taxon>
    </lineage>
</organism>
<dbReference type="InterPro" id="IPR016940">
    <property type="entry name" value="ComGC"/>
</dbReference>
<dbReference type="RefSeq" id="WP_022797063.1">
    <property type="nucleotide sequence ID" value="NZ_JBQDSL010000007.1"/>
</dbReference>
<dbReference type="SUPFAM" id="SSF54523">
    <property type="entry name" value="Pili subunits"/>
    <property type="match status" value="1"/>
</dbReference>
<evidence type="ECO:0000256" key="9">
    <source>
        <dbReference type="ARBA" id="ARBA00043982"/>
    </source>
</evidence>
<dbReference type="Gene3D" id="3.30.700.10">
    <property type="entry name" value="Glycoprotein, Type 4 Pilin"/>
    <property type="match status" value="1"/>
</dbReference>
<keyword evidence="6 10" id="KW-1133">Transmembrane helix</keyword>
<dbReference type="AlphaFoldDB" id="A0A3D4S5H0"/>